<proteinExistence type="predicted"/>
<evidence type="ECO:0000313" key="3">
    <source>
        <dbReference type="WBParaSite" id="L893_g26581.t1"/>
    </source>
</evidence>
<dbReference type="AlphaFoldDB" id="A0A1I7ZIA8"/>
<dbReference type="WBParaSite" id="L893_g26581.t1">
    <property type="protein sequence ID" value="L893_g26581.t1"/>
    <property type="gene ID" value="L893_g26581"/>
</dbReference>
<organism evidence="2 3">
    <name type="scientific">Steinernema glaseri</name>
    <dbReference type="NCBI Taxonomy" id="37863"/>
    <lineage>
        <taxon>Eukaryota</taxon>
        <taxon>Metazoa</taxon>
        <taxon>Ecdysozoa</taxon>
        <taxon>Nematoda</taxon>
        <taxon>Chromadorea</taxon>
        <taxon>Rhabditida</taxon>
        <taxon>Tylenchina</taxon>
        <taxon>Panagrolaimomorpha</taxon>
        <taxon>Strongyloidoidea</taxon>
        <taxon>Steinernematidae</taxon>
        <taxon>Steinernema</taxon>
    </lineage>
</organism>
<keyword evidence="2" id="KW-1185">Reference proteome</keyword>
<name>A0A1I7ZIA8_9BILA</name>
<accession>A0A1I7ZIA8</accession>
<sequence>MARLTLVLLFTVFVAFVAITVSKPTFIVTYNAAPGDEIDLSGLPTPDEVTNYNSTAELIEAIELLEVEKSENSTETGKKIMLIVL</sequence>
<dbReference type="Proteomes" id="UP000095287">
    <property type="component" value="Unplaced"/>
</dbReference>
<evidence type="ECO:0000313" key="2">
    <source>
        <dbReference type="Proteomes" id="UP000095287"/>
    </source>
</evidence>
<feature type="signal peptide" evidence="1">
    <location>
        <begin position="1"/>
        <end position="22"/>
    </location>
</feature>
<keyword evidence="1" id="KW-0732">Signal</keyword>
<evidence type="ECO:0000256" key="1">
    <source>
        <dbReference type="SAM" id="SignalP"/>
    </source>
</evidence>
<protein>
    <submittedName>
        <fullName evidence="3">Secreted protein</fullName>
    </submittedName>
</protein>
<reference evidence="3" key="1">
    <citation type="submission" date="2016-11" db="UniProtKB">
        <authorList>
            <consortium name="WormBaseParasite"/>
        </authorList>
    </citation>
    <scope>IDENTIFICATION</scope>
</reference>
<feature type="chain" id="PRO_5009313500" evidence="1">
    <location>
        <begin position="23"/>
        <end position="85"/>
    </location>
</feature>